<evidence type="ECO:0000256" key="5">
    <source>
        <dbReference type="ARBA" id="ARBA00023273"/>
    </source>
</evidence>
<keyword evidence="2" id="KW-0963">Cytoplasm</keyword>
<proteinExistence type="predicted"/>
<evidence type="ECO:0000256" key="3">
    <source>
        <dbReference type="ARBA" id="ARBA00022794"/>
    </source>
</evidence>
<dbReference type="EMBL" id="VWPV01031736">
    <property type="protein sequence ID" value="NWH66761.1"/>
    <property type="molecule type" value="Genomic_DNA"/>
</dbReference>
<organism evidence="6 7">
    <name type="scientific">Geococcyx californianus</name>
    <name type="common">Greater roadrunner</name>
    <name type="synonym">Saurothera californiana</name>
    <dbReference type="NCBI Taxonomy" id="8947"/>
    <lineage>
        <taxon>Eukaryota</taxon>
        <taxon>Metazoa</taxon>
        <taxon>Chordata</taxon>
        <taxon>Craniata</taxon>
        <taxon>Vertebrata</taxon>
        <taxon>Euteleostomi</taxon>
        <taxon>Archelosauria</taxon>
        <taxon>Archosauria</taxon>
        <taxon>Dinosauria</taxon>
        <taxon>Saurischia</taxon>
        <taxon>Theropoda</taxon>
        <taxon>Coelurosauria</taxon>
        <taxon>Aves</taxon>
        <taxon>Neognathae</taxon>
        <taxon>Neoaves</taxon>
        <taxon>Otidimorphae</taxon>
        <taxon>Cuculiformes</taxon>
        <taxon>Neomorphidae</taxon>
        <taxon>Geococcyx</taxon>
    </lineage>
</organism>
<reference evidence="6 7" key="1">
    <citation type="submission" date="2019-09" db="EMBL/GenBank/DDBJ databases">
        <title>Bird 10,000 Genomes (B10K) Project - Family phase.</title>
        <authorList>
            <person name="Zhang G."/>
        </authorList>
    </citation>
    <scope>NUCLEOTIDE SEQUENCE [LARGE SCALE GENOMIC DNA]</scope>
    <source>
        <strain evidence="6">B10K-CU-031-07</strain>
        <tissue evidence="6">Muscle</tissue>
    </source>
</reference>
<dbReference type="GO" id="GO:0060271">
    <property type="term" value="P:cilium assembly"/>
    <property type="evidence" value="ECO:0007669"/>
    <property type="project" value="TreeGrafter"/>
</dbReference>
<comment type="subcellular location">
    <subcellularLocation>
        <location evidence="1">Cytoplasm</location>
        <location evidence="1">Cytoskeleton</location>
        <location evidence="1">Cilium basal body</location>
    </subcellularLocation>
</comment>
<dbReference type="GO" id="GO:0036038">
    <property type="term" value="C:MKS complex"/>
    <property type="evidence" value="ECO:0007669"/>
    <property type="project" value="TreeGrafter"/>
</dbReference>
<dbReference type="PROSITE" id="PS51381">
    <property type="entry name" value="C2_B9"/>
    <property type="match status" value="1"/>
</dbReference>
<evidence type="ECO:0000256" key="1">
    <source>
        <dbReference type="ARBA" id="ARBA00004120"/>
    </source>
</evidence>
<keyword evidence="7" id="KW-1185">Reference proteome</keyword>
<feature type="non-terminal residue" evidence="6">
    <location>
        <position position="163"/>
    </location>
</feature>
<feature type="non-terminal residue" evidence="6">
    <location>
        <position position="1"/>
    </location>
</feature>
<evidence type="ECO:0000256" key="2">
    <source>
        <dbReference type="ARBA" id="ARBA00022490"/>
    </source>
</evidence>
<dbReference type="Proteomes" id="UP000531151">
    <property type="component" value="Unassembled WGS sequence"/>
</dbReference>
<keyword evidence="5" id="KW-0966">Cell projection</keyword>
<comment type="caution">
    <text evidence="6">The sequence shown here is derived from an EMBL/GenBank/DDBJ whole genome shotgun (WGS) entry which is preliminary data.</text>
</comment>
<dbReference type="PANTHER" id="PTHR12968:SF4">
    <property type="entry name" value="TECTONIC-LIKE COMPLEX MEMBER MKS1"/>
    <property type="match status" value="1"/>
</dbReference>
<evidence type="ECO:0000256" key="4">
    <source>
        <dbReference type="ARBA" id="ARBA00023212"/>
    </source>
</evidence>
<keyword evidence="4" id="KW-0206">Cytoskeleton</keyword>
<gene>
    <name evidence="6" type="primary">Mks1</name>
    <name evidence="6" type="ORF">GEOCAL_R12577</name>
</gene>
<dbReference type="InterPro" id="IPR010796">
    <property type="entry name" value="C2_B9-type_dom"/>
</dbReference>
<dbReference type="PANTHER" id="PTHR12968">
    <property type="entry name" value="B9 DOMAIN-CONTAINING"/>
    <property type="match status" value="1"/>
</dbReference>
<accession>A0A7K4JN77</accession>
<dbReference type="AlphaFoldDB" id="A0A7K4JN77"/>
<evidence type="ECO:0000313" key="7">
    <source>
        <dbReference type="Proteomes" id="UP000531151"/>
    </source>
</evidence>
<sequence>ENMAYYCYLFTLDLLFTQGDELKDSLPQWPVLYFEVVSLDFWQRYRVEGYGSLVLPTSPGDHTLTIPTWRPVLGIVAEMRRFFIGGSPELEDLTYIRIPSSFKGERLSRFGFRTKTTGSVTFRFGCLLQSRAFLESSTLGQHMKSVLDQPGDCSQQSSIYNVL</sequence>
<evidence type="ECO:0000313" key="6">
    <source>
        <dbReference type="EMBL" id="NWH66761.1"/>
    </source>
</evidence>
<protein>
    <submittedName>
        <fullName evidence="6">MKS1 protein</fullName>
    </submittedName>
</protein>
<dbReference type="OrthoDB" id="10263520at2759"/>
<dbReference type="Pfam" id="PF07162">
    <property type="entry name" value="B9-C2"/>
    <property type="match status" value="1"/>
</dbReference>
<name>A0A7K4JN77_GEOCA</name>
<keyword evidence="3" id="KW-0970">Cilium biogenesis/degradation</keyword>